<dbReference type="InterPro" id="IPR038765">
    <property type="entry name" value="Papain-like_cys_pep_sf"/>
</dbReference>
<evidence type="ECO:0000256" key="2">
    <source>
        <dbReference type="ARBA" id="ARBA00022670"/>
    </source>
</evidence>
<proteinExistence type="inferred from homology"/>
<feature type="coiled-coil region" evidence="4">
    <location>
        <begin position="421"/>
        <end position="503"/>
    </location>
</feature>
<keyword evidence="3" id="KW-0378">Hydrolase</keyword>
<evidence type="ECO:0000259" key="6">
    <source>
        <dbReference type="PROSITE" id="PS50600"/>
    </source>
</evidence>
<keyword evidence="7" id="KW-1185">Reference proteome</keyword>
<organism evidence="7 8">
    <name type="scientific">Panagrolaimus davidi</name>
    <dbReference type="NCBI Taxonomy" id="227884"/>
    <lineage>
        <taxon>Eukaryota</taxon>
        <taxon>Metazoa</taxon>
        <taxon>Ecdysozoa</taxon>
        <taxon>Nematoda</taxon>
        <taxon>Chromadorea</taxon>
        <taxon>Rhabditida</taxon>
        <taxon>Tylenchina</taxon>
        <taxon>Panagrolaimomorpha</taxon>
        <taxon>Panagrolaimoidea</taxon>
        <taxon>Panagrolaimidae</taxon>
        <taxon>Panagrolaimus</taxon>
    </lineage>
</organism>
<dbReference type="PANTHER" id="PTHR45786">
    <property type="entry name" value="DNA BINDING PROTEIN-LIKE"/>
    <property type="match status" value="1"/>
</dbReference>
<evidence type="ECO:0000313" key="7">
    <source>
        <dbReference type="Proteomes" id="UP000887578"/>
    </source>
</evidence>
<dbReference type="InterPro" id="IPR025476">
    <property type="entry name" value="Helitron_helicase-like"/>
</dbReference>
<dbReference type="PANTHER" id="PTHR45786:SF74">
    <property type="entry name" value="ATP-DEPENDENT DNA HELICASE"/>
    <property type="match status" value="1"/>
</dbReference>
<feature type="region of interest" description="Disordered" evidence="5">
    <location>
        <begin position="139"/>
        <end position="160"/>
    </location>
</feature>
<dbReference type="Pfam" id="PF14214">
    <property type="entry name" value="Helitron_like_N"/>
    <property type="match status" value="1"/>
</dbReference>
<dbReference type="GO" id="GO:0008234">
    <property type="term" value="F:cysteine-type peptidase activity"/>
    <property type="evidence" value="ECO:0007669"/>
    <property type="project" value="InterPro"/>
</dbReference>
<sequence>MHIYKSNFDILLAPIVEEEHWYVAAFYVDTKIVTVYDSLHWPVPSIFPRLKKCIESVLHLQFTLKNDNRNITKQQNGFDCGINAFRNAEEICFHGKCSLFVPYYPEAERARAREILTKLTKKEITDQWVPRVVTSTDYTNLNKPTDEPQKEVKAKSSDDASDIEILEENQTLKDIVSKTDKKADDAKKDETNICDESIGCLNDPIQKMGIEDSMDVEEETKVLTDEEKNETQQKIDETFIDYCNRKRIRKDSDARKEFNAEKNAAKFKLAENEKLQVSKSETETIKPTDDKSDKDNKEYEILSIDEETALKKEVLETAAEFCSRKRIKNDTKGKAKHKQSVKVATEKLAKNEKSKEYMINKIKNIKTEDGCSNIVVDSVEENLSQNCNLMTNAEELKVQNEAKETFAAFCKRLKISTKTSRNKYNTAIKSAQDKLAENEKAKEYMRNKRLTESKEEKSQRLQEVAESMQTLRDNETEKEKSQRLQDNKNLKAINRKINVLEKQELLKKDRAERIAKIKELLPFVLRKAGEYTNVEPFKLGKRDKICKGCGAKHYRTEKVQKNGTYTSCCKQGKIKMEAGVADFPQNLKDLMTKTHENKEHTKVFNMNTRMINSSLSCAHMYAKNVNLAPGVPYLKIQGKVLHKMSRTYLPTNNNATFGGQNYIVDSADATIARVQAATKNNIKLNEDLMKELDETIREVNIFAKSFTMLKETMEKQKADEEATGEKPKELRLVFKGKPNAQRNYDRVEAENEIALVYTPGPDGEIPRDDIVIFDKKGGNNNTYEVLPEWDPRVEPLSYTLFYPNGKGDFYSSDRKNDPNESTSGKLTEREYYAFKINERCEEVYGFNPILYGGKLFLQYLCDAWAKVEGSRLRYLTVNQKKLKVASYKDVQEHLNQQAAKLGRAPGSVKILPSTFYGGPRYLRELCSDAISMVDEFGKPTALVTMTVNPEDEDIIMNIYKVKVALF</sequence>
<dbReference type="GO" id="GO:0006508">
    <property type="term" value="P:proteolysis"/>
    <property type="evidence" value="ECO:0007669"/>
    <property type="project" value="UniProtKB-KW"/>
</dbReference>
<reference evidence="8" key="1">
    <citation type="submission" date="2022-11" db="UniProtKB">
        <authorList>
            <consortium name="WormBaseParasite"/>
        </authorList>
    </citation>
    <scope>IDENTIFICATION</scope>
</reference>
<keyword evidence="4" id="KW-0175">Coiled coil</keyword>
<accession>A0A914QBC3</accession>
<name>A0A914QBC3_9BILA</name>
<dbReference type="AlphaFoldDB" id="A0A914QBC3"/>
<dbReference type="InterPro" id="IPR003653">
    <property type="entry name" value="Peptidase_C48_C"/>
</dbReference>
<protein>
    <submittedName>
        <fullName evidence="8">Ubiquitin-like protease family profile domain-containing protein</fullName>
    </submittedName>
</protein>
<dbReference type="WBParaSite" id="PDA_v2.g28879.t1">
    <property type="protein sequence ID" value="PDA_v2.g28879.t1"/>
    <property type="gene ID" value="PDA_v2.g28879"/>
</dbReference>
<comment type="similarity">
    <text evidence="1">Belongs to the peptidase C48 family.</text>
</comment>
<evidence type="ECO:0000313" key="8">
    <source>
        <dbReference type="WBParaSite" id="PDA_v2.g28879.t1"/>
    </source>
</evidence>
<evidence type="ECO:0000256" key="1">
    <source>
        <dbReference type="ARBA" id="ARBA00005234"/>
    </source>
</evidence>
<dbReference type="Gene3D" id="3.40.395.10">
    <property type="entry name" value="Adenoviral Proteinase, Chain A"/>
    <property type="match status" value="1"/>
</dbReference>
<dbReference type="Proteomes" id="UP000887578">
    <property type="component" value="Unplaced"/>
</dbReference>
<feature type="compositionally biased region" description="Basic and acidic residues" evidence="5">
    <location>
        <begin position="144"/>
        <end position="158"/>
    </location>
</feature>
<dbReference type="SUPFAM" id="SSF54001">
    <property type="entry name" value="Cysteine proteinases"/>
    <property type="match status" value="1"/>
</dbReference>
<keyword evidence="2" id="KW-0645">Protease</keyword>
<dbReference type="PROSITE" id="PS50600">
    <property type="entry name" value="ULP_PROTEASE"/>
    <property type="match status" value="1"/>
</dbReference>
<evidence type="ECO:0000256" key="3">
    <source>
        <dbReference type="ARBA" id="ARBA00022801"/>
    </source>
</evidence>
<feature type="domain" description="Ubiquitin-like protease family profile" evidence="6">
    <location>
        <begin position="1"/>
        <end position="91"/>
    </location>
</feature>
<evidence type="ECO:0000256" key="5">
    <source>
        <dbReference type="SAM" id="MobiDB-lite"/>
    </source>
</evidence>
<evidence type="ECO:0000256" key="4">
    <source>
        <dbReference type="SAM" id="Coils"/>
    </source>
</evidence>